<dbReference type="EC" id="2.7.11.1" evidence="1"/>
<sequence length="356" mass="39929">MSTHTDEAPQSSFVHGPFHVLRTLGAGGCGVAVAAQDIPTNRLMCIKVFLKDNLKFMSPALSPLNELAVYKRLALARPCPGTRFLMGLEFSFQTTKDICFAMDLMTNDLSHLMKSNSAYCYRHARRWTVQLALGIDALHELGIIHRDFKAGNILIDVRENVRIADFGLCYLAVDSRPLDRQWACSTEVVGTPYIMAPEILLCNVYDRDAMTYGPPVDWWALGCVLYQLVSPTHMAIFQTQRDTLDYAAWCTSSGGAHREFPILQNLKGNVGDLICGLLDPSPSWRYGFRDVSSHRLFLNPCGTSEFVDAYACALKRPEVPELMPDLRCDLEKASVLQRLAPGERRHLPDVDWFKPV</sequence>
<dbReference type="OrthoDB" id="10252171at2759"/>
<dbReference type="STRING" id="930992.A0A0D0ADZ9"/>
<evidence type="ECO:0000256" key="7">
    <source>
        <dbReference type="ARBA" id="ARBA00047899"/>
    </source>
</evidence>
<dbReference type="GO" id="GO:0004674">
    <property type="term" value="F:protein serine/threonine kinase activity"/>
    <property type="evidence" value="ECO:0007669"/>
    <property type="project" value="UniProtKB-KW"/>
</dbReference>
<dbReference type="PROSITE" id="PS50011">
    <property type="entry name" value="PROTEIN_KINASE_DOM"/>
    <property type="match status" value="1"/>
</dbReference>
<evidence type="ECO:0000313" key="10">
    <source>
        <dbReference type="EMBL" id="KIK36374.1"/>
    </source>
</evidence>
<name>A0A0D0ADZ9_9AGAM</name>
<evidence type="ECO:0000256" key="1">
    <source>
        <dbReference type="ARBA" id="ARBA00012513"/>
    </source>
</evidence>
<protein>
    <recommendedName>
        <fullName evidence="1">non-specific serine/threonine protein kinase</fullName>
        <ecNumber evidence="1">2.7.11.1</ecNumber>
    </recommendedName>
</protein>
<dbReference type="AlphaFoldDB" id="A0A0D0ADZ9"/>
<evidence type="ECO:0000256" key="6">
    <source>
        <dbReference type="ARBA" id="ARBA00022840"/>
    </source>
</evidence>
<organism evidence="10 11">
    <name type="scientific">Suillus luteus UH-Slu-Lm8-n1</name>
    <dbReference type="NCBI Taxonomy" id="930992"/>
    <lineage>
        <taxon>Eukaryota</taxon>
        <taxon>Fungi</taxon>
        <taxon>Dikarya</taxon>
        <taxon>Basidiomycota</taxon>
        <taxon>Agaricomycotina</taxon>
        <taxon>Agaricomycetes</taxon>
        <taxon>Agaricomycetidae</taxon>
        <taxon>Boletales</taxon>
        <taxon>Suillineae</taxon>
        <taxon>Suillaceae</taxon>
        <taxon>Suillus</taxon>
    </lineage>
</organism>
<dbReference type="GO" id="GO:0035556">
    <property type="term" value="P:intracellular signal transduction"/>
    <property type="evidence" value="ECO:0007669"/>
    <property type="project" value="TreeGrafter"/>
</dbReference>
<evidence type="ECO:0000256" key="8">
    <source>
        <dbReference type="ARBA" id="ARBA00048679"/>
    </source>
</evidence>
<dbReference type="HOGENOM" id="CLU_000288_63_12_1"/>
<keyword evidence="11" id="KW-1185">Reference proteome</keyword>
<comment type="catalytic activity">
    <reaction evidence="7">
        <text>L-threonyl-[protein] + ATP = O-phospho-L-threonyl-[protein] + ADP + H(+)</text>
        <dbReference type="Rhea" id="RHEA:46608"/>
        <dbReference type="Rhea" id="RHEA-COMP:11060"/>
        <dbReference type="Rhea" id="RHEA-COMP:11605"/>
        <dbReference type="ChEBI" id="CHEBI:15378"/>
        <dbReference type="ChEBI" id="CHEBI:30013"/>
        <dbReference type="ChEBI" id="CHEBI:30616"/>
        <dbReference type="ChEBI" id="CHEBI:61977"/>
        <dbReference type="ChEBI" id="CHEBI:456216"/>
        <dbReference type="EC" id="2.7.11.1"/>
    </reaction>
</comment>
<keyword evidence="5" id="KW-0418">Kinase</keyword>
<dbReference type="Gene3D" id="1.10.510.10">
    <property type="entry name" value="Transferase(Phosphotransferase) domain 1"/>
    <property type="match status" value="1"/>
</dbReference>
<keyword evidence="6" id="KW-0067">ATP-binding</keyword>
<evidence type="ECO:0000256" key="3">
    <source>
        <dbReference type="ARBA" id="ARBA00022679"/>
    </source>
</evidence>
<dbReference type="GO" id="GO:0005524">
    <property type="term" value="F:ATP binding"/>
    <property type="evidence" value="ECO:0007669"/>
    <property type="project" value="UniProtKB-KW"/>
</dbReference>
<dbReference type="InterPro" id="IPR011009">
    <property type="entry name" value="Kinase-like_dom_sf"/>
</dbReference>
<dbReference type="InParanoid" id="A0A0D0ADZ9"/>
<dbReference type="PANTHER" id="PTHR24356:SF1">
    <property type="entry name" value="SERINE_THREONINE-PROTEIN KINASE GREATWALL"/>
    <property type="match status" value="1"/>
</dbReference>
<keyword evidence="3" id="KW-0808">Transferase</keyword>
<evidence type="ECO:0000256" key="2">
    <source>
        <dbReference type="ARBA" id="ARBA00022527"/>
    </source>
</evidence>
<accession>A0A0D0ADZ9</accession>
<reference evidence="11" key="2">
    <citation type="submission" date="2015-01" db="EMBL/GenBank/DDBJ databases">
        <title>Evolutionary Origins and Diversification of the Mycorrhizal Mutualists.</title>
        <authorList>
            <consortium name="DOE Joint Genome Institute"/>
            <consortium name="Mycorrhizal Genomics Consortium"/>
            <person name="Kohler A."/>
            <person name="Kuo A."/>
            <person name="Nagy L.G."/>
            <person name="Floudas D."/>
            <person name="Copeland A."/>
            <person name="Barry K.W."/>
            <person name="Cichocki N."/>
            <person name="Veneault-Fourrey C."/>
            <person name="LaButti K."/>
            <person name="Lindquist E.A."/>
            <person name="Lipzen A."/>
            <person name="Lundell T."/>
            <person name="Morin E."/>
            <person name="Murat C."/>
            <person name="Riley R."/>
            <person name="Ohm R."/>
            <person name="Sun H."/>
            <person name="Tunlid A."/>
            <person name="Henrissat B."/>
            <person name="Grigoriev I.V."/>
            <person name="Hibbett D.S."/>
            <person name="Martin F."/>
        </authorList>
    </citation>
    <scope>NUCLEOTIDE SEQUENCE [LARGE SCALE GENOMIC DNA]</scope>
    <source>
        <strain evidence="11">UH-Slu-Lm8-n1</strain>
    </source>
</reference>
<evidence type="ECO:0000256" key="4">
    <source>
        <dbReference type="ARBA" id="ARBA00022741"/>
    </source>
</evidence>
<dbReference type="InterPro" id="IPR008271">
    <property type="entry name" value="Ser/Thr_kinase_AS"/>
</dbReference>
<dbReference type="EMBL" id="KN835534">
    <property type="protein sequence ID" value="KIK36374.1"/>
    <property type="molecule type" value="Genomic_DNA"/>
</dbReference>
<reference evidence="10 11" key="1">
    <citation type="submission" date="2014-04" db="EMBL/GenBank/DDBJ databases">
        <authorList>
            <consortium name="DOE Joint Genome Institute"/>
            <person name="Kuo A."/>
            <person name="Ruytinx J."/>
            <person name="Rineau F."/>
            <person name="Colpaert J."/>
            <person name="Kohler A."/>
            <person name="Nagy L.G."/>
            <person name="Floudas D."/>
            <person name="Copeland A."/>
            <person name="Barry K.W."/>
            <person name="Cichocki N."/>
            <person name="Veneault-Fourrey C."/>
            <person name="LaButti K."/>
            <person name="Lindquist E.A."/>
            <person name="Lipzen A."/>
            <person name="Lundell T."/>
            <person name="Morin E."/>
            <person name="Murat C."/>
            <person name="Sun H."/>
            <person name="Tunlid A."/>
            <person name="Henrissat B."/>
            <person name="Grigoriev I.V."/>
            <person name="Hibbett D.S."/>
            <person name="Martin F."/>
            <person name="Nordberg H.P."/>
            <person name="Cantor M.N."/>
            <person name="Hua S.X."/>
        </authorList>
    </citation>
    <scope>NUCLEOTIDE SEQUENCE [LARGE SCALE GENOMIC DNA]</scope>
    <source>
        <strain evidence="10 11">UH-Slu-Lm8-n1</strain>
    </source>
</reference>
<feature type="domain" description="Protein kinase" evidence="9">
    <location>
        <begin position="18"/>
        <end position="297"/>
    </location>
</feature>
<comment type="catalytic activity">
    <reaction evidence="8">
        <text>L-seryl-[protein] + ATP = O-phospho-L-seryl-[protein] + ADP + H(+)</text>
        <dbReference type="Rhea" id="RHEA:17989"/>
        <dbReference type="Rhea" id="RHEA-COMP:9863"/>
        <dbReference type="Rhea" id="RHEA-COMP:11604"/>
        <dbReference type="ChEBI" id="CHEBI:15378"/>
        <dbReference type="ChEBI" id="CHEBI:29999"/>
        <dbReference type="ChEBI" id="CHEBI:30616"/>
        <dbReference type="ChEBI" id="CHEBI:83421"/>
        <dbReference type="ChEBI" id="CHEBI:456216"/>
        <dbReference type="EC" id="2.7.11.1"/>
    </reaction>
</comment>
<dbReference type="InterPro" id="IPR000719">
    <property type="entry name" value="Prot_kinase_dom"/>
</dbReference>
<gene>
    <name evidence="10" type="ORF">CY34DRAFT_811317</name>
</gene>
<dbReference type="InterPro" id="IPR050236">
    <property type="entry name" value="Ser_Thr_kinase_AGC"/>
</dbReference>
<evidence type="ECO:0000313" key="11">
    <source>
        <dbReference type="Proteomes" id="UP000054485"/>
    </source>
</evidence>
<dbReference type="PROSITE" id="PS00108">
    <property type="entry name" value="PROTEIN_KINASE_ST"/>
    <property type="match status" value="1"/>
</dbReference>
<dbReference type="Proteomes" id="UP000054485">
    <property type="component" value="Unassembled WGS sequence"/>
</dbReference>
<evidence type="ECO:0000259" key="9">
    <source>
        <dbReference type="PROSITE" id="PS50011"/>
    </source>
</evidence>
<dbReference type="PANTHER" id="PTHR24356">
    <property type="entry name" value="SERINE/THREONINE-PROTEIN KINASE"/>
    <property type="match status" value="1"/>
</dbReference>
<dbReference type="SUPFAM" id="SSF56112">
    <property type="entry name" value="Protein kinase-like (PK-like)"/>
    <property type="match status" value="1"/>
</dbReference>
<evidence type="ECO:0000256" key="5">
    <source>
        <dbReference type="ARBA" id="ARBA00022777"/>
    </source>
</evidence>
<keyword evidence="2" id="KW-0723">Serine/threonine-protein kinase</keyword>
<keyword evidence="4" id="KW-0547">Nucleotide-binding</keyword>
<proteinExistence type="predicted"/>
<dbReference type="Pfam" id="PF00069">
    <property type="entry name" value="Pkinase"/>
    <property type="match status" value="1"/>
</dbReference>